<dbReference type="EMBL" id="QREG01000013">
    <property type="protein sequence ID" value="RED97039.1"/>
    <property type="molecule type" value="Genomic_DNA"/>
</dbReference>
<name>A0A3D9L2N6_MARFU</name>
<dbReference type="Pfam" id="PF03992">
    <property type="entry name" value="ABM"/>
    <property type="match status" value="1"/>
</dbReference>
<feature type="domain" description="ABM" evidence="1">
    <location>
        <begin position="2"/>
        <end position="93"/>
    </location>
</feature>
<dbReference type="GO" id="GO:0004497">
    <property type="term" value="F:monooxygenase activity"/>
    <property type="evidence" value="ECO:0007669"/>
    <property type="project" value="UniProtKB-KW"/>
</dbReference>
<comment type="caution">
    <text evidence="2">The sequence shown here is derived from an EMBL/GenBank/DDBJ whole genome shotgun (WGS) entry which is preliminary data.</text>
</comment>
<dbReference type="OrthoDB" id="1120859at2"/>
<gene>
    <name evidence="2" type="ORF">C7460_11388</name>
</gene>
<accession>A0A3D9L2N6</accession>
<dbReference type="RefSeq" id="WP_115868781.1">
    <property type="nucleotide sequence ID" value="NZ_QREG01000013.1"/>
</dbReference>
<keyword evidence="3" id="KW-1185">Reference proteome</keyword>
<keyword evidence="2" id="KW-0503">Monooxygenase</keyword>
<evidence type="ECO:0000259" key="1">
    <source>
        <dbReference type="PROSITE" id="PS51725"/>
    </source>
</evidence>
<dbReference type="Proteomes" id="UP000256779">
    <property type="component" value="Unassembled WGS sequence"/>
</dbReference>
<sequence length="103" mass="11903">MITRIVRMSFAPEHTATFEAVFSESKSRIRASAGCEYLSLHRDHHHSNVYYTVSKWKSQADLDRYRNSQLFANTWAKTKPLFNDKPQAHSLEMITEVSTPAND</sequence>
<organism evidence="2 3">
    <name type="scientific">Marinoscillum furvescens DSM 4134</name>
    <dbReference type="NCBI Taxonomy" id="1122208"/>
    <lineage>
        <taxon>Bacteria</taxon>
        <taxon>Pseudomonadati</taxon>
        <taxon>Bacteroidota</taxon>
        <taxon>Cytophagia</taxon>
        <taxon>Cytophagales</taxon>
        <taxon>Reichenbachiellaceae</taxon>
        <taxon>Marinoscillum</taxon>
    </lineage>
</organism>
<dbReference type="InterPro" id="IPR011008">
    <property type="entry name" value="Dimeric_a/b-barrel"/>
</dbReference>
<evidence type="ECO:0000313" key="3">
    <source>
        <dbReference type="Proteomes" id="UP000256779"/>
    </source>
</evidence>
<dbReference type="PROSITE" id="PS51725">
    <property type="entry name" value="ABM"/>
    <property type="match status" value="1"/>
</dbReference>
<dbReference type="SUPFAM" id="SSF54909">
    <property type="entry name" value="Dimeric alpha+beta barrel"/>
    <property type="match status" value="1"/>
</dbReference>
<reference evidence="2 3" key="1">
    <citation type="submission" date="2018-07" db="EMBL/GenBank/DDBJ databases">
        <title>Genomic Encyclopedia of Type Strains, Phase IV (KMG-IV): sequencing the most valuable type-strain genomes for metagenomic binning, comparative biology and taxonomic classification.</title>
        <authorList>
            <person name="Goeker M."/>
        </authorList>
    </citation>
    <scope>NUCLEOTIDE SEQUENCE [LARGE SCALE GENOMIC DNA]</scope>
    <source>
        <strain evidence="2 3">DSM 4134</strain>
    </source>
</reference>
<dbReference type="Gene3D" id="3.30.70.100">
    <property type="match status" value="1"/>
</dbReference>
<evidence type="ECO:0000313" key="2">
    <source>
        <dbReference type="EMBL" id="RED97039.1"/>
    </source>
</evidence>
<dbReference type="AlphaFoldDB" id="A0A3D9L2N6"/>
<dbReference type="InterPro" id="IPR007138">
    <property type="entry name" value="ABM_dom"/>
</dbReference>
<proteinExistence type="predicted"/>
<keyword evidence="2" id="KW-0560">Oxidoreductase</keyword>
<protein>
    <submittedName>
        <fullName evidence="2">Quinol monooxygenase YgiN</fullName>
    </submittedName>
</protein>